<feature type="domain" description="C-methyltransferase" evidence="2">
    <location>
        <begin position="250"/>
        <end position="408"/>
    </location>
</feature>
<organism evidence="3 4">
    <name type="scientific">Ruegeria faecimaris</name>
    <dbReference type="NCBI Taxonomy" id="686389"/>
    <lineage>
        <taxon>Bacteria</taxon>
        <taxon>Pseudomonadati</taxon>
        <taxon>Pseudomonadota</taxon>
        <taxon>Alphaproteobacteria</taxon>
        <taxon>Rhodobacterales</taxon>
        <taxon>Roseobacteraceae</taxon>
        <taxon>Ruegeria</taxon>
    </lineage>
</organism>
<dbReference type="GO" id="GO:0008168">
    <property type="term" value="F:methyltransferase activity"/>
    <property type="evidence" value="ECO:0007669"/>
    <property type="project" value="UniProtKB-KW"/>
</dbReference>
<evidence type="ECO:0000259" key="1">
    <source>
        <dbReference type="Pfam" id="PF08421"/>
    </source>
</evidence>
<dbReference type="PANTHER" id="PTHR43861">
    <property type="entry name" value="TRANS-ACONITATE 2-METHYLTRANSFERASE-RELATED"/>
    <property type="match status" value="1"/>
</dbReference>
<dbReference type="EMBL" id="FXTE01000003">
    <property type="protein sequence ID" value="SMO61162.1"/>
    <property type="molecule type" value="Genomic_DNA"/>
</dbReference>
<dbReference type="Gene3D" id="6.20.50.110">
    <property type="entry name" value="Methyltransferase, zinc-binding domain"/>
    <property type="match status" value="1"/>
</dbReference>
<dbReference type="InterPro" id="IPR029063">
    <property type="entry name" value="SAM-dependent_MTases_sf"/>
</dbReference>
<dbReference type="Gene3D" id="3.40.50.720">
    <property type="entry name" value="NAD(P)-binding Rossmann-like Domain"/>
    <property type="match status" value="1"/>
</dbReference>
<reference evidence="3 4" key="1">
    <citation type="submission" date="2017-05" db="EMBL/GenBank/DDBJ databases">
        <authorList>
            <person name="Varghese N."/>
            <person name="Submissions S."/>
        </authorList>
    </citation>
    <scope>NUCLEOTIDE SEQUENCE [LARGE SCALE GENOMIC DNA]</scope>
    <source>
        <strain evidence="3 4">DSM 28009</strain>
    </source>
</reference>
<keyword evidence="3" id="KW-0489">Methyltransferase</keyword>
<dbReference type="RefSeq" id="WP_142636229.1">
    <property type="nucleotide sequence ID" value="NZ_FXTE01000003.1"/>
</dbReference>
<dbReference type="Gene3D" id="6.10.250.3100">
    <property type="match status" value="1"/>
</dbReference>
<dbReference type="InterPro" id="IPR013630">
    <property type="entry name" value="Methyltransf_Zn-bd_dom_put"/>
</dbReference>
<dbReference type="PANTHER" id="PTHR43861:SF5">
    <property type="entry name" value="BLL5978 PROTEIN"/>
    <property type="match status" value="1"/>
</dbReference>
<dbReference type="SUPFAM" id="SSF53335">
    <property type="entry name" value="S-adenosyl-L-methionine-dependent methyltransferases"/>
    <property type="match status" value="1"/>
</dbReference>
<dbReference type="Pfam" id="PF08484">
    <property type="entry name" value="Methyltransf_14"/>
    <property type="match status" value="1"/>
</dbReference>
<gene>
    <name evidence="3" type="ORF">SAMN06265380_103130</name>
</gene>
<dbReference type="Proteomes" id="UP000319555">
    <property type="component" value="Unassembled WGS sequence"/>
</dbReference>
<dbReference type="InterPro" id="IPR038576">
    <property type="entry name" value="Methyltransf_Zn-bd_dom_put_sf"/>
</dbReference>
<evidence type="ECO:0000259" key="2">
    <source>
        <dbReference type="Pfam" id="PF08484"/>
    </source>
</evidence>
<protein>
    <submittedName>
        <fullName evidence="3">Methyltransferase domain-containing protein</fullName>
    </submittedName>
</protein>
<dbReference type="OrthoDB" id="9815644at2"/>
<sequence>MNDQSINTSVRTTCRTCRSTNLMLVLPMGDHPPANMFARPEQKDVPQPAFPLNTQACLDCGLIQVADQVPADFFTDYLYVPSGAATMHTHFAELASVAVERAQGGLIIDIGCNDGLMLSHANDQGGRTLGIDPAANLAKIAGERGVRVHVDFFNRATAQQIRETEGPASVITTTNTFNHIDDLHGFTEGVLDLLTDDGVFIIEVPWGKMILETNEFDNVYHEHVSELSLLSVVKLGQSVGLDVVDVTKLPVHGGSMRVFMQPAALNKTPAPIVADMLADEDAAGMTNKEAYEAFAERVHAMQESLVSMLADLKASGKTIAGYGAPAKGNTLLNYFDIGTETLDFLVDRNTLKQGLYSPGKLIPVLAPEAVMERKPDYLLVLAWNFFDEIREQMADFEAAGGKFIVPLPMPVVIP</sequence>
<dbReference type="CDD" id="cd02440">
    <property type="entry name" value="AdoMet_MTases"/>
    <property type="match status" value="1"/>
</dbReference>
<dbReference type="Pfam" id="PF13489">
    <property type="entry name" value="Methyltransf_23"/>
    <property type="match status" value="1"/>
</dbReference>
<proteinExistence type="predicted"/>
<keyword evidence="4" id="KW-1185">Reference proteome</keyword>
<keyword evidence="3" id="KW-0808">Transferase</keyword>
<dbReference type="Pfam" id="PF08421">
    <property type="entry name" value="Methyltransf_13"/>
    <property type="match status" value="1"/>
</dbReference>
<evidence type="ECO:0000313" key="4">
    <source>
        <dbReference type="Proteomes" id="UP000319555"/>
    </source>
</evidence>
<feature type="domain" description="Methyltransferase putative zinc binding" evidence="1">
    <location>
        <begin position="14"/>
        <end position="72"/>
    </location>
</feature>
<accession>A0A521CNY1</accession>
<dbReference type="GO" id="GO:0032259">
    <property type="term" value="P:methylation"/>
    <property type="evidence" value="ECO:0007669"/>
    <property type="project" value="UniProtKB-KW"/>
</dbReference>
<dbReference type="AlphaFoldDB" id="A0A521CNY1"/>
<dbReference type="InterPro" id="IPR013691">
    <property type="entry name" value="MeTrfase_14"/>
</dbReference>
<evidence type="ECO:0000313" key="3">
    <source>
        <dbReference type="EMBL" id="SMO61162.1"/>
    </source>
</evidence>
<dbReference type="Gene3D" id="3.40.50.150">
    <property type="entry name" value="Vaccinia Virus protein VP39"/>
    <property type="match status" value="1"/>
</dbReference>
<name>A0A521CNY1_9RHOB</name>